<dbReference type="Gene3D" id="3.60.10.10">
    <property type="entry name" value="Endonuclease/exonuclease/phosphatase"/>
    <property type="match status" value="1"/>
</dbReference>
<dbReference type="SUPFAM" id="SSF56219">
    <property type="entry name" value="DNase I-like"/>
    <property type="match status" value="1"/>
</dbReference>
<protein>
    <recommendedName>
        <fullName evidence="3">Endonuclease/exonuclease/phosphatase domain-containing protein</fullName>
    </recommendedName>
</protein>
<evidence type="ECO:0000313" key="2">
    <source>
        <dbReference type="Proteomes" id="UP000024635"/>
    </source>
</evidence>
<dbReference type="OrthoDB" id="5864900at2759"/>
<gene>
    <name evidence="1" type="primary">Acey_s0068.g166</name>
    <name evidence="1" type="ORF">Y032_0068g166</name>
</gene>
<dbReference type="InterPro" id="IPR036691">
    <property type="entry name" value="Endo/exonu/phosph_ase_sf"/>
</dbReference>
<dbReference type="STRING" id="53326.A0A016TZ02"/>
<sequence length="208" mass="23633">MPKDFLHIATIDVRSIATPERQAEFETVEKIKFDIIGLSETRMSGAGSLDLRSGYSLYYSDDNGRTSRGVGFYVSSLLNRDIECYSHSERIIELVLTTSSRTCLRIIQVHAPHSDYEDSNCEDPLNDHTRIIDSRRNEHLGVFGDFNANVGSARANERYIGPNAAKTRNRRGGMLAEFCEKRRLYLANIFSFEKGRTQDGCGKIMHWD</sequence>
<dbReference type="AlphaFoldDB" id="A0A016TZ02"/>
<keyword evidence="2" id="KW-1185">Reference proteome</keyword>
<name>A0A016TZ02_9BILA</name>
<evidence type="ECO:0000313" key="1">
    <source>
        <dbReference type="EMBL" id="EYC07847.1"/>
    </source>
</evidence>
<evidence type="ECO:0008006" key="3">
    <source>
        <dbReference type="Google" id="ProtNLM"/>
    </source>
</evidence>
<organism evidence="1 2">
    <name type="scientific">Ancylostoma ceylanicum</name>
    <dbReference type="NCBI Taxonomy" id="53326"/>
    <lineage>
        <taxon>Eukaryota</taxon>
        <taxon>Metazoa</taxon>
        <taxon>Ecdysozoa</taxon>
        <taxon>Nematoda</taxon>
        <taxon>Chromadorea</taxon>
        <taxon>Rhabditida</taxon>
        <taxon>Rhabditina</taxon>
        <taxon>Rhabditomorpha</taxon>
        <taxon>Strongyloidea</taxon>
        <taxon>Ancylostomatidae</taxon>
        <taxon>Ancylostomatinae</taxon>
        <taxon>Ancylostoma</taxon>
    </lineage>
</organism>
<reference evidence="2" key="1">
    <citation type="journal article" date="2015" name="Nat. Genet.">
        <title>The genome and transcriptome of the zoonotic hookworm Ancylostoma ceylanicum identify infection-specific gene families.</title>
        <authorList>
            <person name="Schwarz E.M."/>
            <person name="Hu Y."/>
            <person name="Antoshechkin I."/>
            <person name="Miller M.M."/>
            <person name="Sternberg P.W."/>
            <person name="Aroian R.V."/>
        </authorList>
    </citation>
    <scope>NUCLEOTIDE SEQUENCE</scope>
    <source>
        <strain evidence="2">HY135</strain>
    </source>
</reference>
<dbReference type="Proteomes" id="UP000024635">
    <property type="component" value="Unassembled WGS sequence"/>
</dbReference>
<accession>A0A016TZ02</accession>
<dbReference type="EMBL" id="JARK01001404">
    <property type="protein sequence ID" value="EYC07847.1"/>
    <property type="molecule type" value="Genomic_DNA"/>
</dbReference>
<comment type="caution">
    <text evidence="1">The sequence shown here is derived from an EMBL/GenBank/DDBJ whole genome shotgun (WGS) entry which is preliminary data.</text>
</comment>
<proteinExistence type="predicted"/>